<protein>
    <recommendedName>
        <fullName evidence="4">TrbC/VIRB2 family protein</fullName>
    </recommendedName>
</protein>
<reference evidence="2 3" key="1">
    <citation type="submission" date="2019-12" db="EMBL/GenBank/DDBJ databases">
        <title>Functional and genomic insights into the Sphingobium yanoikuyae YC-JY1, a bacterium efficiently degrading bisphenol A.</title>
        <authorList>
            <person name="Jia Y."/>
            <person name="Li X."/>
            <person name="Wang J."/>
            <person name="Eltoukhy A."/>
            <person name="Lamraoui I."/>
            <person name="Yan Y."/>
        </authorList>
    </citation>
    <scope>NUCLEOTIDE SEQUENCE [LARGE SCALE GENOMIC DNA]</scope>
    <source>
        <strain evidence="2 3">YC-JY1</strain>
        <plasmid evidence="2 3">unnamed4</plasmid>
    </source>
</reference>
<feature type="transmembrane region" description="Helical" evidence="1">
    <location>
        <begin position="6"/>
        <end position="27"/>
    </location>
</feature>
<dbReference type="EMBL" id="CP047222">
    <property type="protein sequence ID" value="QHD70839.1"/>
    <property type="molecule type" value="Genomic_DNA"/>
</dbReference>
<dbReference type="Proteomes" id="UP000464086">
    <property type="component" value="Plasmid unnamed4"/>
</dbReference>
<geneLocation type="plasmid" evidence="2">
    <name>unnamed4</name>
</geneLocation>
<keyword evidence="1" id="KW-0472">Membrane</keyword>
<keyword evidence="2" id="KW-0614">Plasmid</keyword>
<name>A0A6P1GQQ2_SPHYA</name>
<proteinExistence type="predicted"/>
<gene>
    <name evidence="2" type="ORF">GS397_27450</name>
</gene>
<dbReference type="RefSeq" id="WP_159368320.1">
    <property type="nucleotide sequence ID" value="NZ_CP047222.1"/>
</dbReference>
<evidence type="ECO:0000256" key="1">
    <source>
        <dbReference type="SAM" id="Phobius"/>
    </source>
</evidence>
<evidence type="ECO:0000313" key="3">
    <source>
        <dbReference type="Proteomes" id="UP000464086"/>
    </source>
</evidence>
<keyword evidence="1" id="KW-1133">Transmembrane helix</keyword>
<accession>A0A6P1GQQ2</accession>
<evidence type="ECO:0000313" key="2">
    <source>
        <dbReference type="EMBL" id="QHD70839.1"/>
    </source>
</evidence>
<sequence>MAGKMMAAGAAIGTLVLVVAGYFFMAGHGDRQSLALWLAGLAVVLCAPFIAGLLT</sequence>
<evidence type="ECO:0008006" key="4">
    <source>
        <dbReference type="Google" id="ProtNLM"/>
    </source>
</evidence>
<dbReference type="AlphaFoldDB" id="A0A6P1GQQ2"/>
<keyword evidence="1" id="KW-0812">Transmembrane</keyword>
<organism evidence="2 3">
    <name type="scientific">Sphingobium yanoikuyae</name>
    <name type="common">Sphingomonas yanoikuyae</name>
    <dbReference type="NCBI Taxonomy" id="13690"/>
    <lineage>
        <taxon>Bacteria</taxon>
        <taxon>Pseudomonadati</taxon>
        <taxon>Pseudomonadota</taxon>
        <taxon>Alphaproteobacteria</taxon>
        <taxon>Sphingomonadales</taxon>
        <taxon>Sphingomonadaceae</taxon>
        <taxon>Sphingobium</taxon>
    </lineage>
</organism>
<feature type="transmembrane region" description="Helical" evidence="1">
    <location>
        <begin position="34"/>
        <end position="54"/>
    </location>
</feature>